<feature type="compositionally biased region" description="Basic and acidic residues" evidence="1">
    <location>
        <begin position="72"/>
        <end position="98"/>
    </location>
</feature>
<feature type="region of interest" description="Disordered" evidence="1">
    <location>
        <begin position="334"/>
        <end position="354"/>
    </location>
</feature>
<evidence type="ECO:0000313" key="2">
    <source>
        <dbReference type="EMBL" id="SPO35794.1"/>
    </source>
</evidence>
<feature type="region of interest" description="Disordered" evidence="1">
    <location>
        <begin position="491"/>
        <end position="510"/>
    </location>
</feature>
<name>A0A5C3ETW2_9BASI</name>
<feature type="region of interest" description="Disordered" evidence="1">
    <location>
        <begin position="1"/>
        <end position="145"/>
    </location>
</feature>
<organism evidence="2 3">
    <name type="scientific">Pseudozyma flocculosa</name>
    <dbReference type="NCBI Taxonomy" id="84751"/>
    <lineage>
        <taxon>Eukaryota</taxon>
        <taxon>Fungi</taxon>
        <taxon>Dikarya</taxon>
        <taxon>Basidiomycota</taxon>
        <taxon>Ustilaginomycotina</taxon>
        <taxon>Ustilaginomycetes</taxon>
        <taxon>Ustilaginales</taxon>
        <taxon>Ustilaginaceae</taxon>
        <taxon>Pseudozyma</taxon>
    </lineage>
</organism>
<accession>A0A5C3ETW2</accession>
<dbReference type="EMBL" id="OOIP01000003">
    <property type="protein sequence ID" value="SPO35794.1"/>
    <property type="molecule type" value="Genomic_DNA"/>
</dbReference>
<dbReference type="AlphaFoldDB" id="A0A5C3ETW2"/>
<reference evidence="2 3" key="1">
    <citation type="submission" date="2018-03" db="EMBL/GenBank/DDBJ databases">
        <authorList>
            <person name="Guldener U."/>
        </authorList>
    </citation>
    <scope>NUCLEOTIDE SEQUENCE [LARGE SCALE GENOMIC DNA]</scope>
    <source>
        <strain evidence="2 3">DAOM196992</strain>
    </source>
</reference>
<proteinExistence type="predicted"/>
<feature type="region of interest" description="Disordered" evidence="1">
    <location>
        <begin position="287"/>
        <end position="315"/>
    </location>
</feature>
<evidence type="ECO:0000256" key="1">
    <source>
        <dbReference type="SAM" id="MobiDB-lite"/>
    </source>
</evidence>
<keyword evidence="3" id="KW-1185">Reference proteome</keyword>
<dbReference type="Proteomes" id="UP000323386">
    <property type="component" value="Unassembled WGS sequence"/>
</dbReference>
<protein>
    <submittedName>
        <fullName evidence="2">Uncharacterized protein</fullName>
    </submittedName>
</protein>
<feature type="region of interest" description="Disordered" evidence="1">
    <location>
        <begin position="195"/>
        <end position="240"/>
    </location>
</feature>
<gene>
    <name evidence="2" type="ORF">PSFLO_01265</name>
</gene>
<sequence>MDGSRKAGTRAAAPAQGTGDACGDEDEDERSGPPPRSRYGRLVRVCGGRGIAPGVRPCSERGAPVPSTAARTEARQRGAGERRTGRGDGRRRANEKTENGLQGRAAGSPPRHGRSRERCILGRGSCQRAEQQSPDRGRWSRRGQPRLRSKTLDCCRGWGRGRSTCGGGRRVNWHRAAASWHRHLVAVSRDTSSLSSTTSSLFLPAPPRVQRRRPPSAQRCDPTSRPARFAGAHPTGSRRLYLRHGPSSLLARYLDLRLAIHRNGRSRTEEVRPPSAAAVEVAADVRHGPVSTSPQSSVGPLARTLADGSDGTMRVRPHGYAEKRRYHGTVRLARERSKCAASPRDRSRVAASYERRQPPPGCWPQCKVAISADIPVVVRPGPTKHGRCELLPRSCAQQASKVVPVTTEPAPDLGRGLCLARCGRERPGPKFGLASVSCRCNGLVFAAGPLQLSEASRGEGVTGRHDLVGVAERTLVRSAPPVAAWQASLVSRDGLEDGSSHEPVHTTRRR</sequence>
<feature type="compositionally biased region" description="Basic and acidic residues" evidence="1">
    <location>
        <begin position="493"/>
        <end position="510"/>
    </location>
</feature>
<evidence type="ECO:0000313" key="3">
    <source>
        <dbReference type="Proteomes" id="UP000323386"/>
    </source>
</evidence>